<dbReference type="Proteomes" id="UP000001423">
    <property type="component" value="Chromosome"/>
</dbReference>
<evidence type="ECO:0000313" key="2">
    <source>
        <dbReference type="Proteomes" id="UP000001423"/>
    </source>
</evidence>
<gene>
    <name evidence="1" type="ordered locus">PMT_2493</name>
</gene>
<name>B9ERY3_PROMM</name>
<proteinExistence type="predicted"/>
<dbReference type="HOGENOM" id="CLU_3083535_0_0_3"/>
<accession>B9ERY3</accession>
<evidence type="ECO:0000313" key="1">
    <source>
        <dbReference type="EMBL" id="CAX32011.1"/>
    </source>
</evidence>
<dbReference type="AlphaFoldDB" id="B9ERY3"/>
<keyword evidence="2" id="KW-1185">Reference proteome</keyword>
<reference evidence="1 2" key="1">
    <citation type="journal article" date="2003" name="Nature">
        <title>Genome divergence in two Prochlorococcus ecotypes reflects oceanic niche differentiation.</title>
        <authorList>
            <person name="Rocap G."/>
            <person name="Larimer F.W."/>
            <person name="Lamerdin J.E."/>
            <person name="Malfatti S."/>
            <person name="Chain P."/>
            <person name="Ahlgren N.A."/>
            <person name="Arellano A."/>
            <person name="Coleman M."/>
            <person name="Hauser L."/>
            <person name="Hess W.R."/>
            <person name="Johnson Z.I."/>
            <person name="Land M.L."/>
            <person name="Lindell D."/>
            <person name="Post A.F."/>
            <person name="Regala W."/>
            <person name="Shah M."/>
            <person name="Shaw S.L."/>
            <person name="Steglich C."/>
            <person name="Sullivan M.B."/>
            <person name="Ting C.S."/>
            <person name="Tolonen A."/>
            <person name="Webb E.A."/>
            <person name="Zinser E.R."/>
            <person name="Chisholm S.W."/>
        </authorList>
    </citation>
    <scope>NUCLEOTIDE SEQUENCE [LARGE SCALE GENOMIC DNA]</scope>
    <source>
        <strain evidence="2">MIT 9313</strain>
    </source>
</reference>
<sequence>MGVVVAIVRASREENQPDRLSDAHATDELRMILYKKGQPIGGKGFTDKHSRD</sequence>
<protein>
    <submittedName>
        <fullName evidence="1">Uncharacterized protein</fullName>
    </submittedName>
</protein>
<dbReference type="KEGG" id="pmt:PMT_2493"/>
<organism evidence="1 2">
    <name type="scientific">Prochlorococcus marinus (strain MIT 9313)</name>
    <dbReference type="NCBI Taxonomy" id="74547"/>
    <lineage>
        <taxon>Bacteria</taxon>
        <taxon>Bacillati</taxon>
        <taxon>Cyanobacteriota</taxon>
        <taxon>Cyanophyceae</taxon>
        <taxon>Synechococcales</taxon>
        <taxon>Prochlorococcaceae</taxon>
        <taxon>Prochlorococcus</taxon>
    </lineage>
</organism>
<dbReference type="EMBL" id="BX548175">
    <property type="protein sequence ID" value="CAX32011.1"/>
    <property type="molecule type" value="Genomic_DNA"/>
</dbReference>